<dbReference type="Gene3D" id="3.60.10.10">
    <property type="entry name" value="Endonuclease/exonuclease/phosphatase"/>
    <property type="match status" value="1"/>
</dbReference>
<keyword evidence="3" id="KW-0540">Nuclease</keyword>
<dbReference type="Proteomes" id="UP001330812">
    <property type="component" value="Chromosome"/>
</dbReference>
<feature type="transmembrane region" description="Helical" evidence="1">
    <location>
        <begin position="42"/>
        <end position="64"/>
    </location>
</feature>
<evidence type="ECO:0000259" key="2">
    <source>
        <dbReference type="Pfam" id="PF03372"/>
    </source>
</evidence>
<dbReference type="InterPro" id="IPR036691">
    <property type="entry name" value="Endo/exonu/phosph_ase_sf"/>
</dbReference>
<evidence type="ECO:0000313" key="4">
    <source>
        <dbReference type="Proteomes" id="UP001330812"/>
    </source>
</evidence>
<keyword evidence="1" id="KW-0812">Transmembrane</keyword>
<keyword evidence="4" id="KW-1185">Reference proteome</keyword>
<dbReference type="EMBL" id="CP142149">
    <property type="protein sequence ID" value="WSE27719.1"/>
    <property type="molecule type" value="Genomic_DNA"/>
</dbReference>
<evidence type="ECO:0000313" key="3">
    <source>
        <dbReference type="EMBL" id="WSE27719.1"/>
    </source>
</evidence>
<evidence type="ECO:0000256" key="1">
    <source>
        <dbReference type="SAM" id="Phobius"/>
    </source>
</evidence>
<keyword evidence="1" id="KW-1133">Transmembrane helix</keyword>
<dbReference type="RefSeq" id="WP_326566728.1">
    <property type="nucleotide sequence ID" value="NZ_CP142149.1"/>
</dbReference>
<keyword evidence="3" id="KW-0255">Endonuclease</keyword>
<organism evidence="3 4">
    <name type="scientific">Amycolatopsis rhabdoformis</name>
    <dbReference type="NCBI Taxonomy" id="1448059"/>
    <lineage>
        <taxon>Bacteria</taxon>
        <taxon>Bacillati</taxon>
        <taxon>Actinomycetota</taxon>
        <taxon>Actinomycetes</taxon>
        <taxon>Pseudonocardiales</taxon>
        <taxon>Pseudonocardiaceae</taxon>
        <taxon>Amycolatopsis</taxon>
    </lineage>
</organism>
<proteinExistence type="predicted"/>
<dbReference type="GO" id="GO:0004519">
    <property type="term" value="F:endonuclease activity"/>
    <property type="evidence" value="ECO:0007669"/>
    <property type="project" value="UniProtKB-KW"/>
</dbReference>
<reference evidence="3 4" key="1">
    <citation type="journal article" date="2015" name="Int. J. Syst. Evol. Microbiol.">
        <title>Amycolatopsis rhabdoformis sp. nov., an actinomycete isolated from a tropical forest soil.</title>
        <authorList>
            <person name="Souza W.R."/>
            <person name="Silva R.E."/>
            <person name="Goodfellow M."/>
            <person name="Busarakam K."/>
            <person name="Figueiro F.S."/>
            <person name="Ferreira D."/>
            <person name="Rodrigues-Filho E."/>
            <person name="Moraes L.A.B."/>
            <person name="Zucchi T.D."/>
        </authorList>
    </citation>
    <scope>NUCLEOTIDE SEQUENCE [LARGE SCALE GENOMIC DNA]</scope>
    <source>
        <strain evidence="3 4">NCIMB 14900</strain>
    </source>
</reference>
<accession>A0ABZ1I013</accession>
<dbReference type="InterPro" id="IPR005135">
    <property type="entry name" value="Endo/exonuclease/phosphatase"/>
</dbReference>
<feature type="transmembrane region" description="Helical" evidence="1">
    <location>
        <begin position="71"/>
        <end position="89"/>
    </location>
</feature>
<sequence>MVINDQVRAQPRNRLVTAVLLVFGVPLLAVTALRTVGFDGGWYTLVLLSLTPYAVVYGALLGGVSLVLRRWWTGGIALAMTILLAVFVAPRVMADEQPAVAGKTLRVMAANLYLGRADAATVVNLVRDNQVDVLNLVELTSAEVSALDKAGLFGLLPYRVLHAAPGADGSGIVSRYPLTEENYTGDSAAKQPGAEADLGGGTVVEIVAVHPQSPDTDAGQWDAQMKDLSRAAGEHGLRMLAGDFNATLDHAALQTVLSRGYHDAGDERGAGLQPTWPADATPLVTLDHVLVDKRAAVEDYRVLDVPGTDHRAVYAQVRLP</sequence>
<name>A0ABZ1I013_9PSEU</name>
<keyword evidence="3" id="KW-0378">Hydrolase</keyword>
<dbReference type="Pfam" id="PF03372">
    <property type="entry name" value="Exo_endo_phos"/>
    <property type="match status" value="1"/>
</dbReference>
<feature type="domain" description="Endonuclease/exonuclease/phosphatase" evidence="2">
    <location>
        <begin position="109"/>
        <end position="310"/>
    </location>
</feature>
<protein>
    <submittedName>
        <fullName evidence="3">Endonuclease/exonuclease/phosphatase family protein</fullName>
    </submittedName>
</protein>
<dbReference type="SUPFAM" id="SSF56219">
    <property type="entry name" value="DNase I-like"/>
    <property type="match status" value="1"/>
</dbReference>
<gene>
    <name evidence="3" type="ORF">VSH64_33385</name>
</gene>
<keyword evidence="1" id="KW-0472">Membrane</keyword>
<feature type="transmembrane region" description="Helical" evidence="1">
    <location>
        <begin position="15"/>
        <end position="36"/>
    </location>
</feature>